<keyword evidence="2" id="KW-1185">Reference proteome</keyword>
<keyword evidence="1" id="KW-0378">Hydrolase</keyword>
<accession>A0ABP4IRL7</accession>
<dbReference type="InterPro" id="IPR036412">
    <property type="entry name" value="HAD-like_sf"/>
</dbReference>
<reference evidence="2" key="1">
    <citation type="journal article" date="2019" name="Int. J. Syst. Evol. Microbiol.">
        <title>The Global Catalogue of Microorganisms (GCM) 10K type strain sequencing project: providing services to taxonomists for standard genome sequencing and annotation.</title>
        <authorList>
            <consortium name="The Broad Institute Genomics Platform"/>
            <consortium name="The Broad Institute Genome Sequencing Center for Infectious Disease"/>
            <person name="Wu L."/>
            <person name="Ma J."/>
        </authorList>
    </citation>
    <scope>NUCLEOTIDE SEQUENCE [LARGE SCALE GENOMIC DNA]</scope>
    <source>
        <strain evidence="2">JCM 11896</strain>
    </source>
</reference>
<dbReference type="Pfam" id="PF00702">
    <property type="entry name" value="Hydrolase"/>
    <property type="match status" value="1"/>
</dbReference>
<organism evidence="1 2">
    <name type="scientific">Pseudonocardia kongjuensis</name>
    <dbReference type="NCBI Taxonomy" id="102227"/>
    <lineage>
        <taxon>Bacteria</taxon>
        <taxon>Bacillati</taxon>
        <taxon>Actinomycetota</taxon>
        <taxon>Actinomycetes</taxon>
        <taxon>Pseudonocardiales</taxon>
        <taxon>Pseudonocardiaceae</taxon>
        <taxon>Pseudonocardia</taxon>
    </lineage>
</organism>
<dbReference type="SFLD" id="SFLDG01129">
    <property type="entry name" value="C1.5:_HAD__Beta-PGM__Phosphata"/>
    <property type="match status" value="1"/>
</dbReference>
<dbReference type="RefSeq" id="WP_344024494.1">
    <property type="nucleotide sequence ID" value="NZ_BAAAJK010000020.1"/>
</dbReference>
<evidence type="ECO:0000313" key="2">
    <source>
        <dbReference type="Proteomes" id="UP001501414"/>
    </source>
</evidence>
<dbReference type="InterPro" id="IPR044999">
    <property type="entry name" value="CbbY-like"/>
</dbReference>
<sequence length="252" mass="26677">MSAGDVPSAVLFDVDGTLAETERDGHRPAFNRAFAEHGVGVHWDADHYARLLAVTGGRQRIAADLRARGHAADAAERIAERVHRTKTTLFAEHARSGSIPARPGVRTLVADLRRHGVRIGVVTTGRREWAEPLVGHLIGDVAQEIDVAVYGDDVTALKPDPRCYRLALRRLGMPASCVVAVEDSAAGLRAALGAGLVTVVVRSGPTAGHDVGGAALVRESFDGDPALDAELLGGLLADGQRVRRESCRRSSA</sequence>
<dbReference type="InterPro" id="IPR023214">
    <property type="entry name" value="HAD_sf"/>
</dbReference>
<dbReference type="GO" id="GO:0016787">
    <property type="term" value="F:hydrolase activity"/>
    <property type="evidence" value="ECO:0007669"/>
    <property type="project" value="UniProtKB-KW"/>
</dbReference>
<dbReference type="SUPFAM" id="SSF56784">
    <property type="entry name" value="HAD-like"/>
    <property type="match status" value="1"/>
</dbReference>
<dbReference type="SFLD" id="SFLDS00003">
    <property type="entry name" value="Haloacid_Dehalogenase"/>
    <property type="match status" value="1"/>
</dbReference>
<evidence type="ECO:0000313" key="1">
    <source>
        <dbReference type="EMBL" id="GAA1392963.1"/>
    </source>
</evidence>
<dbReference type="PANTHER" id="PTHR42896">
    <property type="entry name" value="XYLULOSE-1,5-BISPHOSPHATE (XUBP) PHOSPHATASE"/>
    <property type="match status" value="1"/>
</dbReference>
<proteinExistence type="predicted"/>
<name>A0ABP4IRL7_9PSEU</name>
<dbReference type="PRINTS" id="PR00413">
    <property type="entry name" value="HADHALOGNASE"/>
</dbReference>
<comment type="caution">
    <text evidence="1">The sequence shown here is derived from an EMBL/GenBank/DDBJ whole genome shotgun (WGS) entry which is preliminary data.</text>
</comment>
<dbReference type="Gene3D" id="3.40.50.1000">
    <property type="entry name" value="HAD superfamily/HAD-like"/>
    <property type="match status" value="1"/>
</dbReference>
<dbReference type="Proteomes" id="UP001501414">
    <property type="component" value="Unassembled WGS sequence"/>
</dbReference>
<dbReference type="NCBIfam" id="TIGR01509">
    <property type="entry name" value="HAD-SF-IA-v3"/>
    <property type="match status" value="1"/>
</dbReference>
<dbReference type="PANTHER" id="PTHR42896:SF2">
    <property type="entry name" value="CBBY-LIKE PROTEIN"/>
    <property type="match status" value="1"/>
</dbReference>
<dbReference type="InterPro" id="IPR006439">
    <property type="entry name" value="HAD-SF_hydro_IA"/>
</dbReference>
<protein>
    <submittedName>
        <fullName evidence="1">HAD family hydrolase</fullName>
    </submittedName>
</protein>
<gene>
    <name evidence="1" type="ORF">GCM10009613_38900</name>
</gene>
<dbReference type="Gene3D" id="1.10.150.240">
    <property type="entry name" value="Putative phosphatase, domain 2"/>
    <property type="match status" value="1"/>
</dbReference>
<dbReference type="EMBL" id="BAAAJK010000020">
    <property type="protein sequence ID" value="GAA1392963.1"/>
    <property type="molecule type" value="Genomic_DNA"/>
</dbReference>
<dbReference type="InterPro" id="IPR023198">
    <property type="entry name" value="PGP-like_dom2"/>
</dbReference>